<protein>
    <submittedName>
        <fullName evidence="1">Uncharacterized protein</fullName>
    </submittedName>
</protein>
<accession>A0A133NRZ2</accession>
<organism evidence="1 2">
    <name type="scientific">Fusobacterium nucleatum</name>
    <dbReference type="NCBI Taxonomy" id="851"/>
    <lineage>
        <taxon>Bacteria</taxon>
        <taxon>Fusobacteriati</taxon>
        <taxon>Fusobacteriota</taxon>
        <taxon>Fusobacteriia</taxon>
        <taxon>Fusobacteriales</taxon>
        <taxon>Fusobacteriaceae</taxon>
        <taxon>Fusobacterium</taxon>
    </lineage>
</organism>
<dbReference type="Proteomes" id="UP000070401">
    <property type="component" value="Unassembled WGS sequence"/>
</dbReference>
<gene>
    <name evidence="1" type="ORF">HMPREF3221_01524</name>
</gene>
<evidence type="ECO:0000313" key="2">
    <source>
        <dbReference type="Proteomes" id="UP000070401"/>
    </source>
</evidence>
<proteinExistence type="predicted"/>
<dbReference type="AlphaFoldDB" id="A0A133NRZ2"/>
<dbReference type="PATRIC" id="fig|851.8.peg.1534"/>
<dbReference type="RefSeq" id="WP_060798561.1">
    <property type="nucleotide sequence ID" value="NZ_KQ956729.1"/>
</dbReference>
<reference evidence="2" key="1">
    <citation type="submission" date="2016-01" db="EMBL/GenBank/DDBJ databases">
        <authorList>
            <person name="Mitreva M."/>
            <person name="Pepin K.H."/>
            <person name="Mihindukulasuriya K.A."/>
            <person name="Fulton R."/>
            <person name="Fronick C."/>
            <person name="O'Laughlin M."/>
            <person name="Miner T."/>
            <person name="Herter B."/>
            <person name="Rosa B.A."/>
            <person name="Cordes M."/>
            <person name="Tomlinson C."/>
            <person name="Wollam A."/>
            <person name="Palsikar V.B."/>
            <person name="Mardis E.R."/>
            <person name="Wilson R.K."/>
        </authorList>
    </citation>
    <scope>NUCLEOTIDE SEQUENCE [LARGE SCALE GENOMIC DNA]</scope>
    <source>
        <strain evidence="2">MJR7757B</strain>
    </source>
</reference>
<evidence type="ECO:0000313" key="1">
    <source>
        <dbReference type="EMBL" id="KXA19066.1"/>
    </source>
</evidence>
<keyword evidence="2" id="KW-1185">Reference proteome</keyword>
<dbReference type="EMBL" id="LRPY01000155">
    <property type="protein sequence ID" value="KXA19066.1"/>
    <property type="molecule type" value="Genomic_DNA"/>
</dbReference>
<name>A0A133NRZ2_FUSNU</name>
<comment type="caution">
    <text evidence="1">The sequence shown here is derived from an EMBL/GenBank/DDBJ whole genome shotgun (WGS) entry which is preliminary data.</text>
</comment>
<sequence>MKNSLIFEKEEIKKIKKLAIPVTDETEKATRDITELLRQSNIDNDILREIKLNISVIRRSSYTSGVFKGLELERAKIIKWNYGN</sequence>